<organism evidence="1 2">
    <name type="scientific">Solanum commersonii</name>
    <name type="common">Commerson's wild potato</name>
    <name type="synonym">Commerson's nightshade</name>
    <dbReference type="NCBI Taxonomy" id="4109"/>
    <lineage>
        <taxon>Eukaryota</taxon>
        <taxon>Viridiplantae</taxon>
        <taxon>Streptophyta</taxon>
        <taxon>Embryophyta</taxon>
        <taxon>Tracheophyta</taxon>
        <taxon>Spermatophyta</taxon>
        <taxon>Magnoliopsida</taxon>
        <taxon>eudicotyledons</taxon>
        <taxon>Gunneridae</taxon>
        <taxon>Pentapetalae</taxon>
        <taxon>asterids</taxon>
        <taxon>lamiids</taxon>
        <taxon>Solanales</taxon>
        <taxon>Solanaceae</taxon>
        <taxon>Solanoideae</taxon>
        <taxon>Solaneae</taxon>
        <taxon>Solanum</taxon>
    </lineage>
</organism>
<evidence type="ECO:0000313" key="2">
    <source>
        <dbReference type="Proteomes" id="UP000824120"/>
    </source>
</evidence>
<accession>A0A9J5X013</accession>
<dbReference type="AlphaFoldDB" id="A0A9J5X013"/>
<protein>
    <submittedName>
        <fullName evidence="1">Uncharacterized protein</fullName>
    </submittedName>
</protein>
<dbReference type="EMBL" id="JACXVP010000010">
    <property type="protein sequence ID" value="KAG5581387.1"/>
    <property type="molecule type" value="Genomic_DNA"/>
</dbReference>
<dbReference type="Proteomes" id="UP000824120">
    <property type="component" value="Chromosome 10"/>
</dbReference>
<name>A0A9J5X013_SOLCO</name>
<proteinExistence type="predicted"/>
<gene>
    <name evidence="1" type="ORF">H5410_052014</name>
</gene>
<evidence type="ECO:0000313" key="1">
    <source>
        <dbReference type="EMBL" id="KAG5581387.1"/>
    </source>
</evidence>
<reference evidence="1 2" key="1">
    <citation type="submission" date="2020-09" db="EMBL/GenBank/DDBJ databases">
        <title>De no assembly of potato wild relative species, Solanum commersonii.</title>
        <authorList>
            <person name="Cho K."/>
        </authorList>
    </citation>
    <scope>NUCLEOTIDE SEQUENCE [LARGE SCALE GENOMIC DNA]</scope>
    <source>
        <strain evidence="1">LZ3.2</strain>
        <tissue evidence="1">Leaf</tissue>
    </source>
</reference>
<sequence length="82" mass="8929">MATSTTGQPPPTGGDRATIEANASPNLNFLAPLRPTQPSAKPIPMKPVAYLHGEPRVIWEEDEVEQMIIKDNLEFAVIGKFS</sequence>
<comment type="caution">
    <text evidence="1">The sequence shown here is derived from an EMBL/GenBank/DDBJ whole genome shotgun (WGS) entry which is preliminary data.</text>
</comment>
<dbReference type="OrthoDB" id="1751950at2759"/>
<keyword evidence="2" id="KW-1185">Reference proteome</keyword>